<dbReference type="EMBL" id="JADDIV010000002">
    <property type="protein sequence ID" value="MBE7367238.1"/>
    <property type="molecule type" value="Genomic_DNA"/>
</dbReference>
<evidence type="ECO:0000313" key="2">
    <source>
        <dbReference type="EMBL" id="MBE7367238.1"/>
    </source>
</evidence>
<evidence type="ECO:0000313" key="3">
    <source>
        <dbReference type="Proteomes" id="UP000806285"/>
    </source>
</evidence>
<proteinExistence type="predicted"/>
<dbReference type="Proteomes" id="UP000806285">
    <property type="component" value="Unassembled WGS sequence"/>
</dbReference>
<protein>
    <submittedName>
        <fullName evidence="2">Uncharacterized protein</fullName>
    </submittedName>
</protein>
<reference evidence="2 3" key="1">
    <citation type="submission" date="2020-10" db="EMBL/GenBank/DDBJ databases">
        <title>Ramlibacter sp. HM2 16S ribosomal RNA gene Genome sequencing and assembly.</title>
        <authorList>
            <person name="Kang M."/>
        </authorList>
    </citation>
    <scope>NUCLEOTIDE SEQUENCE [LARGE SCALE GENOMIC DNA]</scope>
    <source>
        <strain evidence="2 3">HM2</strain>
    </source>
</reference>
<dbReference type="RefSeq" id="WP_193675859.1">
    <property type="nucleotide sequence ID" value="NZ_JADDIV010000002.1"/>
</dbReference>
<evidence type="ECO:0000256" key="1">
    <source>
        <dbReference type="SAM" id="SignalP"/>
    </source>
</evidence>
<accession>A0ABR9S162</accession>
<feature type="signal peptide" evidence="1">
    <location>
        <begin position="1"/>
        <end position="21"/>
    </location>
</feature>
<name>A0ABR9S162_9BURK</name>
<keyword evidence="1" id="KW-0732">Signal</keyword>
<feature type="chain" id="PRO_5045875277" evidence="1">
    <location>
        <begin position="22"/>
        <end position="138"/>
    </location>
</feature>
<gene>
    <name evidence="2" type="ORF">IM787_06665</name>
</gene>
<organism evidence="2 3">
    <name type="scientific">Ramlibacter pallidus</name>
    <dbReference type="NCBI Taxonomy" id="2780087"/>
    <lineage>
        <taxon>Bacteria</taxon>
        <taxon>Pseudomonadati</taxon>
        <taxon>Pseudomonadota</taxon>
        <taxon>Betaproteobacteria</taxon>
        <taxon>Burkholderiales</taxon>
        <taxon>Comamonadaceae</taxon>
        <taxon>Ramlibacter</taxon>
    </lineage>
</organism>
<comment type="caution">
    <text evidence="2">The sequence shown here is derived from an EMBL/GenBank/DDBJ whole genome shotgun (WGS) entry which is preliminary data.</text>
</comment>
<sequence length="138" mass="15176">MTRWTRTTLLALGLAAAAATAQVTSIRGAPLNVKPAIIAVSATPPIIQLDGKEDRFSPGARIRDRDNRLVLTGTLAGKSVYTVYKRDPAGLVHEVWLLNEEEFRKVGGISDLGNPEGYKRFAELLDLIWAARSLYMLR</sequence>
<keyword evidence="3" id="KW-1185">Reference proteome</keyword>